<evidence type="ECO:0000313" key="1">
    <source>
        <dbReference type="EMBL" id="GAD80872.1"/>
    </source>
</evidence>
<dbReference type="Proteomes" id="UP000016562">
    <property type="component" value="Unassembled WGS sequence"/>
</dbReference>
<protein>
    <submittedName>
        <fullName evidence="1">Uncharacterized protein</fullName>
    </submittedName>
</protein>
<keyword evidence="2" id="KW-1185">Reference proteome</keyword>
<evidence type="ECO:0000313" key="2">
    <source>
        <dbReference type="Proteomes" id="UP000016562"/>
    </source>
</evidence>
<organism evidence="1 2">
    <name type="scientific">Vibrio ezurae NBRC 102218</name>
    <dbReference type="NCBI Taxonomy" id="1219080"/>
    <lineage>
        <taxon>Bacteria</taxon>
        <taxon>Pseudomonadati</taxon>
        <taxon>Pseudomonadota</taxon>
        <taxon>Gammaproteobacteria</taxon>
        <taxon>Vibrionales</taxon>
        <taxon>Vibrionaceae</taxon>
        <taxon>Vibrio</taxon>
    </lineage>
</organism>
<reference evidence="1 2" key="1">
    <citation type="submission" date="2013-09" db="EMBL/GenBank/DDBJ databases">
        <title>Whole genome shotgun sequence of Vibrio ezurae NBRC 102218.</title>
        <authorList>
            <person name="Yoshida I."/>
            <person name="Hosoyama A."/>
            <person name="Numata M."/>
            <person name="Hashimoto M."/>
            <person name="Hosoyama Y."/>
            <person name="Tsuchikane K."/>
            <person name="Noguchi M."/>
            <person name="Hirakata S."/>
            <person name="Ichikawa N."/>
            <person name="Ohji S."/>
            <person name="Yamazoe A."/>
            <person name="Fujita N."/>
        </authorList>
    </citation>
    <scope>NUCLEOTIDE SEQUENCE [LARGE SCALE GENOMIC DNA]</scope>
    <source>
        <strain evidence="1 2">NBRC 102218</strain>
    </source>
</reference>
<dbReference type="AlphaFoldDB" id="U3B633"/>
<dbReference type="EMBL" id="BATM01000045">
    <property type="protein sequence ID" value="GAD80872.1"/>
    <property type="molecule type" value="Genomic_DNA"/>
</dbReference>
<gene>
    <name evidence="1" type="ORF">VEZ01S_45_00050</name>
</gene>
<proteinExistence type="predicted"/>
<accession>U3B633</accession>
<name>U3B633_9VIBR</name>
<comment type="caution">
    <text evidence="1">The sequence shown here is derived from an EMBL/GenBank/DDBJ whole genome shotgun (WGS) entry which is preliminary data.</text>
</comment>
<sequence length="59" mass="6292">MAKMPKPMNIAISTMVVNDDRISANPESKLNSEQTTIAIFICVGLISPDCMALVGPNLS</sequence>